<reference evidence="1" key="2">
    <citation type="submission" date="2025-08" db="UniProtKB">
        <authorList>
            <consortium name="Ensembl"/>
        </authorList>
    </citation>
    <scope>IDENTIFICATION</scope>
    <source>
        <strain evidence="1">Isolate ISIS603380</strain>
    </source>
</reference>
<evidence type="ECO:0000313" key="2">
    <source>
        <dbReference type="Proteomes" id="UP000007646"/>
    </source>
</evidence>
<dbReference type="OMA" id="DMHTAFR"/>
<organism evidence="1 2">
    <name type="scientific">Loxodonta africana</name>
    <name type="common">African elephant</name>
    <dbReference type="NCBI Taxonomy" id="9785"/>
    <lineage>
        <taxon>Eukaryota</taxon>
        <taxon>Metazoa</taxon>
        <taxon>Chordata</taxon>
        <taxon>Craniata</taxon>
        <taxon>Vertebrata</taxon>
        <taxon>Euteleostomi</taxon>
        <taxon>Mammalia</taxon>
        <taxon>Eutheria</taxon>
        <taxon>Afrotheria</taxon>
        <taxon>Proboscidea</taxon>
        <taxon>Elephantidae</taxon>
        <taxon>Loxodonta</taxon>
    </lineage>
</organism>
<sequence>STLPPAIEPDIDVDSENILLEYFNNKKNIVDILNNSSEEMFQIKYDIHIEMRQTMLGWRRSIETYDEESIKMTTNYIFSRFTEIIHNVRSQRRDYNPSYFYEILRMIEEEVTSASTEESYTFTSRYKIDLSLCLFQRASEIFKQVHREFKRANDPVNYLE</sequence>
<dbReference type="HOGENOM" id="CLU_1639370_0_0_1"/>
<reference evidence="1 2" key="1">
    <citation type="submission" date="2009-06" db="EMBL/GenBank/DDBJ databases">
        <title>The Genome Sequence of Loxodonta africana (African elephant).</title>
        <authorList>
            <person name="Di Palma F."/>
            <person name="Heiman D."/>
            <person name="Young S."/>
            <person name="Johnson J."/>
            <person name="Lander E.S."/>
            <person name="Lindblad-Toh K."/>
        </authorList>
    </citation>
    <scope>NUCLEOTIDE SEQUENCE [LARGE SCALE GENOMIC DNA]</scope>
    <source>
        <strain evidence="1 2">Isolate ISIS603380</strain>
    </source>
</reference>
<dbReference type="PANTHER" id="PTHR14819">
    <property type="entry name" value="GTP-BINDING"/>
    <property type="match status" value="1"/>
</dbReference>
<reference evidence="1" key="3">
    <citation type="submission" date="2025-09" db="UniProtKB">
        <authorList>
            <consortium name="Ensembl"/>
        </authorList>
    </citation>
    <scope>IDENTIFICATION</scope>
    <source>
        <strain evidence="1">Isolate ISIS603380</strain>
    </source>
</reference>
<dbReference type="STRING" id="9785.ENSLAFP00000023226"/>
<dbReference type="Ensembl" id="ENSLAFT00000025467.1">
    <property type="protein sequence ID" value="ENSLAFP00000023226.1"/>
    <property type="gene ID" value="ENSLAFG00000031359.1"/>
</dbReference>
<dbReference type="eggNOG" id="ENOG502QVVR">
    <property type="taxonomic scope" value="Eukaryota"/>
</dbReference>
<protein>
    <submittedName>
        <fullName evidence="1">Uncharacterized protein</fullName>
    </submittedName>
</protein>
<proteinExistence type="predicted"/>
<dbReference type="InterPro" id="IPR052986">
    <property type="entry name" value="VLIG_GTPase"/>
</dbReference>
<dbReference type="AlphaFoldDB" id="G3U5W8"/>
<accession>G3U5W8</accession>
<dbReference type="Proteomes" id="UP000007646">
    <property type="component" value="Unassembled WGS sequence"/>
</dbReference>
<evidence type="ECO:0000313" key="1">
    <source>
        <dbReference type="Ensembl" id="ENSLAFP00000023226.1"/>
    </source>
</evidence>
<dbReference type="PANTHER" id="PTHR14819:SF5">
    <property type="entry name" value="INTERFERON-INDUCED VERY LARGE GTPASE 1"/>
    <property type="match status" value="1"/>
</dbReference>
<dbReference type="GeneTree" id="ENSGT00940000154393"/>
<dbReference type="InParanoid" id="G3U5W8"/>
<keyword evidence="2" id="KW-1185">Reference proteome</keyword>
<name>G3U5W8_LOXAF</name>